<comment type="similarity">
    <text evidence="2">Belongs to the MGR2 family.</text>
</comment>
<evidence type="ECO:0000256" key="6">
    <source>
        <dbReference type="SAM" id="MobiDB-lite"/>
    </source>
</evidence>
<evidence type="ECO:0000256" key="2">
    <source>
        <dbReference type="ARBA" id="ARBA00007839"/>
    </source>
</evidence>
<keyword evidence="5 7" id="KW-0472">Membrane</keyword>
<protein>
    <recommendedName>
        <fullName evidence="10">Reactive oxygen species modulator 1</fullName>
    </recommendedName>
</protein>
<evidence type="ECO:0000256" key="4">
    <source>
        <dbReference type="ARBA" id="ARBA00022989"/>
    </source>
</evidence>
<evidence type="ECO:0000256" key="5">
    <source>
        <dbReference type="ARBA" id="ARBA00023136"/>
    </source>
</evidence>
<feature type="transmembrane region" description="Helical" evidence="7">
    <location>
        <begin position="95"/>
        <end position="117"/>
    </location>
</feature>
<keyword evidence="3 7" id="KW-0812">Transmembrane</keyword>
<comment type="caution">
    <text evidence="8">The sequence shown here is derived from an EMBL/GenBank/DDBJ whole genome shotgun (WGS) entry which is preliminary data.</text>
</comment>
<proteinExistence type="inferred from homology"/>
<dbReference type="PANTHER" id="PTHR28525:SF1">
    <property type="entry name" value="REACTIVE OXYGEN SPECIES MODULATOR 1"/>
    <property type="match status" value="1"/>
</dbReference>
<dbReference type="SMART" id="SM01378">
    <property type="entry name" value="Romo1"/>
    <property type="match status" value="1"/>
</dbReference>
<sequence length="199" mass="21389">MHWPPKRPDDAPAESSGSQPNAAPVTRKFSAPPAAPVPPPATPSPKYESMDFSKYGSSVHESDGLQDAQYARRSSYEGQWIQNPRVWQCVNNIQLGAKMGATVGGCFGLLTGAWVAVTQRNPLVLPVSVVGGAISFGFFLGCGMIIRCEEKAASSQYLELMQLDAKAAVPSQPRPQLSFEPTPNARIATWVASESKEVE</sequence>
<dbReference type="InterPro" id="IPR018450">
    <property type="entry name" value="Romo1/Mgr2"/>
</dbReference>
<comment type="subcellular location">
    <subcellularLocation>
        <location evidence="1">Membrane</location>
    </subcellularLocation>
</comment>
<reference evidence="8 9" key="1">
    <citation type="submission" date="2024-02" db="EMBL/GenBank/DDBJ databases">
        <authorList>
            <person name="Chen Y."/>
            <person name="Shah S."/>
            <person name="Dougan E. K."/>
            <person name="Thang M."/>
            <person name="Chan C."/>
        </authorList>
    </citation>
    <scope>NUCLEOTIDE SEQUENCE [LARGE SCALE GENOMIC DNA]</scope>
</reference>
<dbReference type="Proteomes" id="UP001642484">
    <property type="component" value="Unassembled WGS sequence"/>
</dbReference>
<evidence type="ECO:0008006" key="10">
    <source>
        <dbReference type="Google" id="ProtNLM"/>
    </source>
</evidence>
<keyword evidence="4 7" id="KW-1133">Transmembrane helix</keyword>
<evidence type="ECO:0000313" key="9">
    <source>
        <dbReference type="Proteomes" id="UP001642484"/>
    </source>
</evidence>
<evidence type="ECO:0000256" key="7">
    <source>
        <dbReference type="SAM" id="Phobius"/>
    </source>
</evidence>
<organism evidence="8 9">
    <name type="scientific">Durusdinium trenchii</name>
    <dbReference type="NCBI Taxonomy" id="1381693"/>
    <lineage>
        <taxon>Eukaryota</taxon>
        <taxon>Sar</taxon>
        <taxon>Alveolata</taxon>
        <taxon>Dinophyceae</taxon>
        <taxon>Suessiales</taxon>
        <taxon>Symbiodiniaceae</taxon>
        <taxon>Durusdinium</taxon>
    </lineage>
</organism>
<gene>
    <name evidence="8" type="ORF">CCMP2556_LOCUS5018</name>
</gene>
<feature type="compositionally biased region" description="Pro residues" evidence="6">
    <location>
        <begin position="33"/>
        <end position="43"/>
    </location>
</feature>
<feature type="transmembrane region" description="Helical" evidence="7">
    <location>
        <begin position="123"/>
        <end position="146"/>
    </location>
</feature>
<evidence type="ECO:0000256" key="1">
    <source>
        <dbReference type="ARBA" id="ARBA00004370"/>
    </source>
</evidence>
<evidence type="ECO:0000256" key="3">
    <source>
        <dbReference type="ARBA" id="ARBA00022692"/>
    </source>
</evidence>
<name>A0ABP0I776_9DINO</name>
<feature type="compositionally biased region" description="Basic and acidic residues" evidence="6">
    <location>
        <begin position="1"/>
        <end position="10"/>
    </location>
</feature>
<dbReference type="EMBL" id="CAXAMN010002114">
    <property type="protein sequence ID" value="CAK8997847.1"/>
    <property type="molecule type" value="Genomic_DNA"/>
</dbReference>
<evidence type="ECO:0000313" key="8">
    <source>
        <dbReference type="EMBL" id="CAK8997847.1"/>
    </source>
</evidence>
<keyword evidence="9" id="KW-1185">Reference proteome</keyword>
<feature type="region of interest" description="Disordered" evidence="6">
    <location>
        <begin position="1"/>
        <end position="53"/>
    </location>
</feature>
<dbReference type="Pfam" id="PF10247">
    <property type="entry name" value="Romo1"/>
    <property type="match status" value="1"/>
</dbReference>
<dbReference type="PANTHER" id="PTHR28525">
    <property type="entry name" value="REACTIVE OXYGEN SPECIES MODULATOR 1"/>
    <property type="match status" value="1"/>
</dbReference>
<accession>A0ABP0I776</accession>